<dbReference type="AlphaFoldDB" id="A0A211YPY7"/>
<keyword evidence="5" id="KW-0328">Glycosyltransferase</keyword>
<reference evidence="8 9" key="1">
    <citation type="submission" date="2017-05" db="EMBL/GenBank/DDBJ databases">
        <title>The draft genome of the hyperthermophilic archaeon 'Pyrodictium delaneyi strain Hulk', an iron and nitrate reducer, reveals the capacity for sulfate reduction.</title>
        <authorList>
            <person name="Demey L.M."/>
            <person name="Miller C."/>
            <person name="Manzella M."/>
            <person name="Reguera G."/>
            <person name="Kashefi K."/>
        </authorList>
    </citation>
    <scope>NUCLEOTIDE SEQUENCE [LARGE SCALE GENOMIC DNA]</scope>
    <source>
        <strain evidence="8 9">Hulk</strain>
    </source>
</reference>
<dbReference type="EC" id="2.4.2.54" evidence="5"/>
<keyword evidence="2 5" id="KW-0808">Transferase</keyword>
<dbReference type="EMBL" id="NCQP01000002">
    <property type="protein sequence ID" value="OWJ55050.1"/>
    <property type="molecule type" value="Genomic_DNA"/>
</dbReference>
<feature type="domain" description="GHMP kinase N-terminal" evidence="6">
    <location>
        <begin position="65"/>
        <end position="128"/>
    </location>
</feature>
<evidence type="ECO:0000259" key="6">
    <source>
        <dbReference type="Pfam" id="PF00288"/>
    </source>
</evidence>
<organism evidence="8 9">
    <name type="scientific">Pyrodictium delaneyi</name>
    <dbReference type="NCBI Taxonomy" id="1273541"/>
    <lineage>
        <taxon>Archaea</taxon>
        <taxon>Thermoproteota</taxon>
        <taxon>Thermoprotei</taxon>
        <taxon>Desulfurococcales</taxon>
        <taxon>Pyrodictiaceae</taxon>
        <taxon>Pyrodictium</taxon>
    </lineage>
</organism>
<feature type="domain" description="GHMP kinase C-terminal" evidence="7">
    <location>
        <begin position="216"/>
        <end position="297"/>
    </location>
</feature>
<dbReference type="Gene3D" id="3.30.70.890">
    <property type="entry name" value="GHMP kinase, C-terminal domain"/>
    <property type="match status" value="1"/>
</dbReference>
<evidence type="ECO:0000256" key="2">
    <source>
        <dbReference type="ARBA" id="ARBA00022679"/>
    </source>
</evidence>
<dbReference type="GO" id="GO:0005524">
    <property type="term" value="F:ATP binding"/>
    <property type="evidence" value="ECO:0007669"/>
    <property type="project" value="UniProtKB-UniRule"/>
</dbReference>
<comment type="pathway">
    <text evidence="5">Cofactor biosynthesis; 5,6,7,8-tetrahydromethanopterin biosynthesis.</text>
</comment>
<dbReference type="InterPro" id="IPR006204">
    <property type="entry name" value="GHMP_kinase_N_dom"/>
</dbReference>
<dbReference type="InterPro" id="IPR013750">
    <property type="entry name" value="GHMP_kinase_C_dom"/>
</dbReference>
<name>A0A211YPY7_9CREN</name>
<protein>
    <recommendedName>
        <fullName evidence="5">Beta-ribofuranosylaminobenzene 5'-phosphate synthase</fullName>
        <shortName evidence="5">Beta-RFA-P synthase</shortName>
        <ecNumber evidence="5">2.4.2.54</ecNumber>
    </recommendedName>
</protein>
<evidence type="ECO:0000259" key="7">
    <source>
        <dbReference type="Pfam" id="PF08544"/>
    </source>
</evidence>
<dbReference type="PIRSF" id="PIRSF004884">
    <property type="entry name" value="Sugar_kin_arch"/>
    <property type="match status" value="1"/>
</dbReference>
<accession>A0A211YPY7</accession>
<comment type="catalytic activity">
    <reaction evidence="5">
        <text>5-phospho-alpha-D-ribose 1-diphosphate + 4-hydroxybenzoate + H(+) = 4-(beta-D-ribofuranosyl)phenol 5'-phosphate + CO2 + diphosphate</text>
        <dbReference type="Rhea" id="RHEA:48556"/>
        <dbReference type="ChEBI" id="CHEBI:15378"/>
        <dbReference type="ChEBI" id="CHEBI:16526"/>
        <dbReference type="ChEBI" id="CHEBI:17879"/>
        <dbReference type="ChEBI" id="CHEBI:33019"/>
        <dbReference type="ChEBI" id="CHEBI:58017"/>
        <dbReference type="ChEBI" id="CHEBI:82767"/>
        <dbReference type="EC" id="2.4.2.54"/>
    </reaction>
</comment>
<proteinExistence type="inferred from homology"/>
<keyword evidence="4" id="KW-0067">ATP-binding</keyword>
<evidence type="ECO:0000256" key="5">
    <source>
        <dbReference type="PIRNR" id="PIRNR004884"/>
    </source>
</evidence>
<comment type="function">
    <text evidence="5">Catalyzes the condensation of 4-aminobenzoate (pABA) with 5-phospho-alpha-D-ribose 1-diphosphate (PRPP) to produce beta-ribofuranosylaminobenzene 5'-phosphate (beta-RFA-P).</text>
</comment>
<comment type="similarity">
    <text evidence="5">Belongs to the beta-RFA-P synthase family.</text>
</comment>
<dbReference type="UniPathway" id="UPA00065"/>
<dbReference type="InterPro" id="IPR014721">
    <property type="entry name" value="Ribsml_uS5_D2-typ_fold_subgr"/>
</dbReference>
<dbReference type="InterPro" id="IPR036554">
    <property type="entry name" value="GHMP_kinase_C_sf"/>
</dbReference>
<dbReference type="Gene3D" id="3.30.230.10">
    <property type="match status" value="1"/>
</dbReference>
<dbReference type="InterPro" id="IPR020568">
    <property type="entry name" value="Ribosomal_Su5_D2-typ_SF"/>
</dbReference>
<evidence type="ECO:0000256" key="3">
    <source>
        <dbReference type="ARBA" id="ARBA00022741"/>
    </source>
</evidence>
<dbReference type="Pfam" id="PF08544">
    <property type="entry name" value="GHMP_kinases_C"/>
    <property type="match status" value="1"/>
</dbReference>
<dbReference type="GO" id="GO:0043793">
    <property type="term" value="F:beta-ribofuranosylaminobenzene 5'-phosphate synthase activity"/>
    <property type="evidence" value="ECO:0007669"/>
    <property type="project" value="UniProtKB-EC"/>
</dbReference>
<dbReference type="PANTHER" id="PTHR20861">
    <property type="entry name" value="HOMOSERINE/4-DIPHOSPHOCYTIDYL-2-C-METHYL-D-ERYTHRITOL KINASE"/>
    <property type="match status" value="1"/>
</dbReference>
<dbReference type="InterPro" id="IPR004422">
    <property type="entry name" value="RFAP_synthase"/>
</dbReference>
<evidence type="ECO:0000313" key="9">
    <source>
        <dbReference type="Proteomes" id="UP000196694"/>
    </source>
</evidence>
<evidence type="ECO:0000256" key="1">
    <source>
        <dbReference type="ARBA" id="ARBA00022605"/>
    </source>
</evidence>
<evidence type="ECO:0000313" key="8">
    <source>
        <dbReference type="EMBL" id="OWJ55050.1"/>
    </source>
</evidence>
<comment type="subunit">
    <text evidence="5">Homodimer.</text>
</comment>
<comment type="caution">
    <text evidence="8">The sequence shown here is derived from an EMBL/GenBank/DDBJ whole genome shotgun (WGS) entry which is preliminary data.</text>
</comment>
<evidence type="ECO:0000256" key="4">
    <source>
        <dbReference type="ARBA" id="ARBA00022840"/>
    </source>
</evidence>
<sequence length="319" mass="34400">MATLAKPTIVRVETGARIHLGFYGLCSEDKRILGGLGLAVDGIGYVVEAGIASSDEIEGCDSDRAYKALIEAKNRLGLKHPVKIRIEKCIPSHVGLGSTTQLTLALYTAIAILNGKSVDEAVKAAKRGPYSGIGVGAFLHGGFIVDAGVSVNAEAKIARPALRTKFPEDWRVVVIVPETNWRISEGQQEDTLMRIPQGGMELCCRAMYALLRMVVPGIVEHDFLLFAKGIEEIQRLTGIYFSVAQGGLFCCPESEKAAESLQELGARGVGQSSWGPLVYGFFSDEASAMAALRVLRDKHGYDNVMVLKPRNKGADISYE</sequence>
<dbReference type="GO" id="GO:0008652">
    <property type="term" value="P:amino acid biosynthetic process"/>
    <property type="evidence" value="ECO:0007669"/>
    <property type="project" value="UniProtKB-KW"/>
</dbReference>
<keyword evidence="3" id="KW-0547">Nucleotide-binding</keyword>
<dbReference type="PANTHER" id="PTHR20861:SF6">
    <property type="entry name" value="BETA-RIBOFURANOSYLPHENOL 5'-PHOSPHATE SYNTHASE"/>
    <property type="match status" value="1"/>
</dbReference>
<gene>
    <name evidence="8" type="ORF">Pdsh_04995</name>
</gene>
<dbReference type="Proteomes" id="UP000196694">
    <property type="component" value="Unassembled WGS sequence"/>
</dbReference>
<keyword evidence="9" id="KW-1185">Reference proteome</keyword>
<dbReference type="Pfam" id="PF00288">
    <property type="entry name" value="GHMP_kinases_N"/>
    <property type="match status" value="1"/>
</dbReference>
<dbReference type="SUPFAM" id="SSF54211">
    <property type="entry name" value="Ribosomal protein S5 domain 2-like"/>
    <property type="match status" value="1"/>
</dbReference>
<keyword evidence="1" id="KW-0028">Amino-acid biosynthesis</keyword>
<dbReference type="OrthoDB" id="85156at2157"/>